<gene>
    <name evidence="12" type="ORF">CONCODRAFT_58320</name>
</gene>
<name>A0A137P621_CONC2</name>
<dbReference type="Proteomes" id="UP000070444">
    <property type="component" value="Unassembled WGS sequence"/>
</dbReference>
<keyword evidence="4" id="KW-0679">Respiratory chain</keyword>
<dbReference type="OMA" id="RCADHVT"/>
<dbReference type="GO" id="GO:0006122">
    <property type="term" value="P:mitochondrial electron transport, ubiquinol to cytochrome c"/>
    <property type="evidence" value="ECO:0007669"/>
    <property type="project" value="EnsemblFungi"/>
</dbReference>
<feature type="region of interest" description="Disordered" evidence="10">
    <location>
        <begin position="1"/>
        <end position="40"/>
    </location>
</feature>
<keyword evidence="9" id="KW-1015">Disulfide bond</keyword>
<dbReference type="GO" id="GO:0045275">
    <property type="term" value="C:respiratory chain complex III"/>
    <property type="evidence" value="ECO:0007669"/>
    <property type="project" value="EnsemblFungi"/>
</dbReference>
<dbReference type="GO" id="GO:0008121">
    <property type="term" value="F:quinol-cytochrome-c reductase activity"/>
    <property type="evidence" value="ECO:0007669"/>
    <property type="project" value="EnsemblFungi"/>
</dbReference>
<keyword evidence="6" id="KW-0249">Electron transport</keyword>
<dbReference type="Gene3D" id="1.10.287.20">
    <property type="entry name" value="Ubiquinol-cytochrome C reductase hinge domain"/>
    <property type="match status" value="1"/>
</dbReference>
<comment type="subcellular location">
    <subcellularLocation>
        <location evidence="1">Mitochondrion inner membrane</location>
        <topology evidence="1">Peripheral membrane protein</topology>
        <orientation evidence="1">Intermembrane side</orientation>
    </subcellularLocation>
</comment>
<dbReference type="PANTHER" id="PTHR15336:SF0">
    <property type="entry name" value="CYTOCHROME B-C1 COMPLEX SUBUNIT 6, MITOCHONDRIAL"/>
    <property type="match status" value="1"/>
</dbReference>
<evidence type="ECO:0000256" key="1">
    <source>
        <dbReference type="ARBA" id="ARBA00004137"/>
    </source>
</evidence>
<evidence type="ECO:0000256" key="5">
    <source>
        <dbReference type="ARBA" id="ARBA00022792"/>
    </source>
</evidence>
<sequence length="95" mass="10910">MAAEILDNTHKAEEVPIEEPEQIEEEEEEEEPEDQKPAIMEACSETKECAPAKHHWQECEERVANGSSETCVEEFFHYMHCVDTCAAPKLFSELK</sequence>
<evidence type="ECO:0000256" key="8">
    <source>
        <dbReference type="ARBA" id="ARBA00023136"/>
    </source>
</evidence>
<dbReference type="PANTHER" id="PTHR15336">
    <property type="entry name" value="UBIQUINOL-CYTOCHROME C REDUCTASE COMPLEX 7.8 KDA PROTEIN"/>
    <property type="match status" value="1"/>
</dbReference>
<dbReference type="SUPFAM" id="SSF81531">
    <property type="entry name" value="Non-heme 11 kDa protein of cytochrome bc1 complex (Ubiquinol-cytochrome c reductase)"/>
    <property type="match status" value="1"/>
</dbReference>
<dbReference type="OrthoDB" id="405848at2759"/>
<keyword evidence="5" id="KW-0999">Mitochondrion inner membrane</keyword>
<keyword evidence="3" id="KW-0813">Transport</keyword>
<dbReference type="InterPro" id="IPR023184">
    <property type="entry name" value="Ubol_cytC_Rdtase_hinge_dom"/>
</dbReference>
<dbReference type="STRING" id="796925.A0A137P621"/>
<evidence type="ECO:0000256" key="3">
    <source>
        <dbReference type="ARBA" id="ARBA00022448"/>
    </source>
</evidence>
<dbReference type="GO" id="GO:0005743">
    <property type="term" value="C:mitochondrial inner membrane"/>
    <property type="evidence" value="ECO:0007669"/>
    <property type="project" value="UniProtKB-SubCell"/>
</dbReference>
<keyword evidence="8" id="KW-0472">Membrane</keyword>
<evidence type="ECO:0000256" key="4">
    <source>
        <dbReference type="ARBA" id="ARBA00022660"/>
    </source>
</evidence>
<feature type="domain" description="Ubiquinol-cytochrome C reductase hinge" evidence="11">
    <location>
        <begin position="34"/>
        <end position="95"/>
    </location>
</feature>
<protein>
    <submittedName>
        <fullName evidence="12">Non-heme 11 kDa protein of cytochrome bc1 complex</fullName>
    </submittedName>
</protein>
<evidence type="ECO:0000256" key="6">
    <source>
        <dbReference type="ARBA" id="ARBA00022982"/>
    </source>
</evidence>
<evidence type="ECO:0000256" key="9">
    <source>
        <dbReference type="ARBA" id="ARBA00023157"/>
    </source>
</evidence>
<dbReference type="AlphaFoldDB" id="A0A137P621"/>
<evidence type="ECO:0000256" key="2">
    <source>
        <dbReference type="ARBA" id="ARBA00006498"/>
    </source>
</evidence>
<reference evidence="12 13" key="1">
    <citation type="journal article" date="2015" name="Genome Biol. Evol.">
        <title>Phylogenomic analyses indicate that early fungi evolved digesting cell walls of algal ancestors of land plants.</title>
        <authorList>
            <person name="Chang Y."/>
            <person name="Wang S."/>
            <person name="Sekimoto S."/>
            <person name="Aerts A.L."/>
            <person name="Choi C."/>
            <person name="Clum A."/>
            <person name="LaButti K.M."/>
            <person name="Lindquist E.A."/>
            <person name="Yee Ngan C."/>
            <person name="Ohm R.A."/>
            <person name="Salamov A.A."/>
            <person name="Grigoriev I.V."/>
            <person name="Spatafora J.W."/>
            <person name="Berbee M.L."/>
        </authorList>
    </citation>
    <scope>NUCLEOTIDE SEQUENCE [LARGE SCALE GENOMIC DNA]</scope>
    <source>
        <strain evidence="12 13">NRRL 28638</strain>
    </source>
</reference>
<evidence type="ECO:0000313" key="12">
    <source>
        <dbReference type="EMBL" id="KXN70458.1"/>
    </source>
</evidence>
<evidence type="ECO:0000256" key="7">
    <source>
        <dbReference type="ARBA" id="ARBA00023128"/>
    </source>
</evidence>
<organism evidence="12 13">
    <name type="scientific">Conidiobolus coronatus (strain ATCC 28846 / CBS 209.66 / NRRL 28638)</name>
    <name type="common">Delacroixia coronata</name>
    <dbReference type="NCBI Taxonomy" id="796925"/>
    <lineage>
        <taxon>Eukaryota</taxon>
        <taxon>Fungi</taxon>
        <taxon>Fungi incertae sedis</taxon>
        <taxon>Zoopagomycota</taxon>
        <taxon>Entomophthoromycotina</taxon>
        <taxon>Entomophthoromycetes</taxon>
        <taxon>Entomophthorales</taxon>
        <taxon>Ancylistaceae</taxon>
        <taxon>Conidiobolus</taxon>
    </lineage>
</organism>
<proteinExistence type="inferred from homology"/>
<dbReference type="GO" id="GO:0005758">
    <property type="term" value="C:mitochondrial intermembrane space"/>
    <property type="evidence" value="ECO:0007669"/>
    <property type="project" value="EnsemblFungi"/>
</dbReference>
<comment type="similarity">
    <text evidence="2">Belongs to the UQCRH/QCR6 family.</text>
</comment>
<dbReference type="EMBL" id="KQ964501">
    <property type="protein sequence ID" value="KXN70458.1"/>
    <property type="molecule type" value="Genomic_DNA"/>
</dbReference>
<keyword evidence="13" id="KW-1185">Reference proteome</keyword>
<keyword evidence="7" id="KW-0496">Mitochondrion</keyword>
<dbReference type="FunFam" id="1.10.287.20:FF:000001">
    <property type="entry name" value="Cytochrome b-c1 complex subunit 6"/>
    <property type="match status" value="1"/>
</dbReference>
<evidence type="ECO:0000256" key="10">
    <source>
        <dbReference type="SAM" id="MobiDB-lite"/>
    </source>
</evidence>
<accession>A0A137P621</accession>
<dbReference type="GO" id="GO:0034399">
    <property type="term" value="C:nuclear periphery"/>
    <property type="evidence" value="ECO:0007669"/>
    <property type="project" value="EnsemblFungi"/>
</dbReference>
<dbReference type="Pfam" id="PF02320">
    <property type="entry name" value="UCR_hinge"/>
    <property type="match status" value="1"/>
</dbReference>
<dbReference type="InterPro" id="IPR003422">
    <property type="entry name" value="Cyt_b-c1_6"/>
</dbReference>
<evidence type="ECO:0000313" key="13">
    <source>
        <dbReference type="Proteomes" id="UP000070444"/>
    </source>
</evidence>
<feature type="compositionally biased region" description="Acidic residues" evidence="10">
    <location>
        <begin position="15"/>
        <end position="33"/>
    </location>
</feature>
<dbReference type="InterPro" id="IPR036811">
    <property type="entry name" value="Ubol_cytC_Rdtase_hinge_dom_sf"/>
</dbReference>
<evidence type="ECO:0000259" key="11">
    <source>
        <dbReference type="Pfam" id="PF02320"/>
    </source>
</evidence>